<dbReference type="HOGENOM" id="CLU_087622_1_0_4"/>
<dbReference type="Proteomes" id="UP000031637">
    <property type="component" value="Chromosome"/>
</dbReference>
<protein>
    <submittedName>
        <fullName evidence="2">Type-F conjugative transfer system protein TraW</fullName>
    </submittedName>
</protein>
<sequence length="207" mass="22535">MRIPGLSLLLSIAASSLPVLAADIGTVGPTYEIAEPDLIEVIKSRLDRMARTGELARKQSEHRDRVIQGIESPKSITGIRPTQTPRAFHVNPAMVLARDIRDNSGQLLFAKGTQVNPLEVVSLSKRLLFFDGGDARQVAFAKQVLGSAGAGTKPILVGGQPLKLMRSWKRPVYFDQGGTLVKRLGIQQVPAIVSQDGKRLRIDEVRP</sequence>
<evidence type="ECO:0000313" key="3">
    <source>
        <dbReference type="Proteomes" id="UP000031637"/>
    </source>
</evidence>
<organism evidence="2 3">
    <name type="scientific">Sulfuritalea hydrogenivorans sk43H</name>
    <dbReference type="NCBI Taxonomy" id="1223802"/>
    <lineage>
        <taxon>Bacteria</taxon>
        <taxon>Pseudomonadati</taxon>
        <taxon>Pseudomonadota</taxon>
        <taxon>Betaproteobacteria</taxon>
        <taxon>Nitrosomonadales</taxon>
        <taxon>Sterolibacteriaceae</taxon>
        <taxon>Sulfuritalea</taxon>
    </lineage>
</organism>
<dbReference type="RefSeq" id="WP_041098780.1">
    <property type="nucleotide sequence ID" value="NZ_AP012547.1"/>
</dbReference>
<feature type="chain" id="PRO_5004795333" evidence="1">
    <location>
        <begin position="22"/>
        <end position="207"/>
    </location>
</feature>
<keyword evidence="3" id="KW-1185">Reference proteome</keyword>
<dbReference type="AlphaFoldDB" id="W0SEK0"/>
<feature type="signal peptide" evidence="1">
    <location>
        <begin position="1"/>
        <end position="21"/>
    </location>
</feature>
<dbReference type="EMBL" id="AP012547">
    <property type="protein sequence ID" value="BAO29664.1"/>
    <property type="molecule type" value="Genomic_DNA"/>
</dbReference>
<name>W0SEK0_9PROT</name>
<reference evidence="2 3" key="1">
    <citation type="journal article" date="2014" name="Syst. Appl. Microbiol.">
        <title>Complete genomes of freshwater sulfur oxidizers Sulfuricella denitrificans skB26 and Sulfuritalea hydrogenivorans sk43H: genetic insights into the sulfur oxidation pathway of betaproteobacteria.</title>
        <authorList>
            <person name="Watanabe T."/>
            <person name="Kojima H."/>
            <person name="Fukui M."/>
        </authorList>
    </citation>
    <scope>NUCLEOTIDE SEQUENCE [LARGE SCALE GENOMIC DNA]</scope>
    <source>
        <strain evidence="2">DSM22779</strain>
    </source>
</reference>
<proteinExistence type="predicted"/>
<dbReference type="InterPro" id="IPR014114">
    <property type="entry name" value="TraW"/>
</dbReference>
<gene>
    <name evidence="2" type="ORF">SUTH_01872</name>
</gene>
<dbReference type="OrthoDB" id="6625590at2"/>
<evidence type="ECO:0000256" key="1">
    <source>
        <dbReference type="SAM" id="SignalP"/>
    </source>
</evidence>
<dbReference type="STRING" id="1223802.SUTH_01872"/>
<keyword evidence="1" id="KW-0732">Signal</keyword>
<evidence type="ECO:0000313" key="2">
    <source>
        <dbReference type="EMBL" id="BAO29664.1"/>
    </source>
</evidence>
<dbReference type="NCBIfam" id="TIGR02743">
    <property type="entry name" value="TraW"/>
    <property type="match status" value="1"/>
</dbReference>
<dbReference type="KEGG" id="shd:SUTH_01872"/>
<accession>W0SEK0</accession>